<gene>
    <name evidence="12" type="ORF">AU467_30280</name>
</gene>
<dbReference type="InterPro" id="IPR000212">
    <property type="entry name" value="DNA_helicase_UvrD/REP"/>
</dbReference>
<evidence type="ECO:0000256" key="3">
    <source>
        <dbReference type="ARBA" id="ARBA00022763"/>
    </source>
</evidence>
<name>A0A117N262_RHILI</name>
<dbReference type="PANTHER" id="PTHR11070:SF2">
    <property type="entry name" value="ATP-DEPENDENT DNA HELICASE SRS2"/>
    <property type="match status" value="1"/>
</dbReference>
<dbReference type="InterPro" id="IPR011604">
    <property type="entry name" value="PDDEXK-like_dom_sf"/>
</dbReference>
<dbReference type="Gene3D" id="3.40.50.300">
    <property type="entry name" value="P-loop containing nucleotide triphosphate hydrolases"/>
    <property type="match status" value="1"/>
</dbReference>
<dbReference type="GO" id="GO:0000725">
    <property type="term" value="P:recombinational repair"/>
    <property type="evidence" value="ECO:0007669"/>
    <property type="project" value="TreeGrafter"/>
</dbReference>
<dbReference type="Pfam" id="PF13361">
    <property type="entry name" value="UvrD_C"/>
    <property type="match status" value="1"/>
</dbReference>
<dbReference type="InterPro" id="IPR011335">
    <property type="entry name" value="Restrct_endonuc-II-like"/>
</dbReference>
<keyword evidence="1" id="KW-0540">Nuclease</keyword>
<evidence type="ECO:0000313" key="12">
    <source>
        <dbReference type="EMBL" id="KUM24412.1"/>
    </source>
</evidence>
<protein>
    <recommendedName>
        <fullName evidence="10">DNA 3'-5' helicase II</fullName>
    </recommendedName>
</protein>
<evidence type="ECO:0000256" key="5">
    <source>
        <dbReference type="ARBA" id="ARBA00022806"/>
    </source>
</evidence>
<dbReference type="EMBL" id="LPWA01000136">
    <property type="protein sequence ID" value="KUM24412.1"/>
    <property type="molecule type" value="Genomic_DNA"/>
</dbReference>
<proteinExistence type="predicted"/>
<dbReference type="PANTHER" id="PTHR11070">
    <property type="entry name" value="UVRD / RECB / PCRA DNA HELICASE FAMILY MEMBER"/>
    <property type="match status" value="1"/>
</dbReference>
<evidence type="ECO:0000256" key="6">
    <source>
        <dbReference type="ARBA" id="ARBA00022839"/>
    </source>
</evidence>
<evidence type="ECO:0000256" key="7">
    <source>
        <dbReference type="ARBA" id="ARBA00022840"/>
    </source>
</evidence>
<accession>A0A117N262</accession>
<evidence type="ECO:0000256" key="2">
    <source>
        <dbReference type="ARBA" id="ARBA00022741"/>
    </source>
</evidence>
<keyword evidence="9" id="KW-0234">DNA repair</keyword>
<evidence type="ECO:0000259" key="11">
    <source>
        <dbReference type="PROSITE" id="PS51217"/>
    </source>
</evidence>
<keyword evidence="6" id="KW-0269">Exonuclease</keyword>
<evidence type="ECO:0000256" key="1">
    <source>
        <dbReference type="ARBA" id="ARBA00022722"/>
    </source>
</evidence>
<feature type="domain" description="UvrD-like helicase C-terminal" evidence="11">
    <location>
        <begin position="19"/>
        <end position="311"/>
    </location>
</feature>
<dbReference type="Gene3D" id="1.10.486.10">
    <property type="entry name" value="PCRA, domain 4"/>
    <property type="match status" value="1"/>
</dbReference>
<dbReference type="Proteomes" id="UP000053176">
    <property type="component" value="Unassembled WGS sequence"/>
</dbReference>
<keyword evidence="5" id="KW-0347">Helicase</keyword>
<reference evidence="12 13" key="1">
    <citation type="submission" date="2015-12" db="EMBL/GenBank/DDBJ databases">
        <title>Draft genome sequence of Mesorhizobium sp. UFLA 01-765, a multitolerant efficient symbiont and plant-growth promoting strain isolated from Zn-mining soil using Leucaena leucocephala as a trap plant.</title>
        <authorList>
            <person name="Rangel W.M."/>
            <person name="Thijs S."/>
            <person name="Longatti S.M."/>
            <person name="Moreira F.M."/>
            <person name="Weyens N."/>
            <person name="Vangronsveld J."/>
            <person name="Van Hamme J.D."/>
            <person name="Bottos E.M."/>
            <person name="Rineau F."/>
        </authorList>
    </citation>
    <scope>NUCLEOTIDE SEQUENCE [LARGE SCALE GENOMIC DNA]</scope>
    <source>
        <strain evidence="12 13">UFLA 01-765</strain>
    </source>
</reference>
<dbReference type="SUPFAM" id="SSF52540">
    <property type="entry name" value="P-loop containing nucleoside triphosphate hydrolases"/>
    <property type="match status" value="1"/>
</dbReference>
<evidence type="ECO:0000256" key="4">
    <source>
        <dbReference type="ARBA" id="ARBA00022801"/>
    </source>
</evidence>
<dbReference type="GO" id="GO:0003677">
    <property type="term" value="F:DNA binding"/>
    <property type="evidence" value="ECO:0007669"/>
    <property type="project" value="UniProtKB-KW"/>
</dbReference>
<organism evidence="12 13">
    <name type="scientific">Rhizobium loti</name>
    <name type="common">Mesorhizobium loti</name>
    <dbReference type="NCBI Taxonomy" id="381"/>
    <lineage>
        <taxon>Bacteria</taxon>
        <taxon>Pseudomonadati</taxon>
        <taxon>Pseudomonadota</taxon>
        <taxon>Alphaproteobacteria</taxon>
        <taxon>Hyphomicrobiales</taxon>
        <taxon>Phyllobacteriaceae</taxon>
        <taxon>Mesorhizobium</taxon>
    </lineage>
</organism>
<dbReference type="AlphaFoldDB" id="A0A117N262"/>
<dbReference type="Gene3D" id="3.90.320.10">
    <property type="match status" value="1"/>
</dbReference>
<dbReference type="GO" id="GO:0005524">
    <property type="term" value="F:ATP binding"/>
    <property type="evidence" value="ECO:0007669"/>
    <property type="project" value="UniProtKB-KW"/>
</dbReference>
<comment type="caution">
    <text evidence="12">The sequence shown here is derived from an EMBL/GenBank/DDBJ whole genome shotgun (WGS) entry which is preliminary data.</text>
</comment>
<evidence type="ECO:0000256" key="8">
    <source>
        <dbReference type="ARBA" id="ARBA00023125"/>
    </source>
</evidence>
<dbReference type="InterPro" id="IPR014017">
    <property type="entry name" value="DNA_helicase_UvrD-like_C"/>
</dbReference>
<dbReference type="SUPFAM" id="SSF52980">
    <property type="entry name" value="Restriction endonuclease-like"/>
    <property type="match status" value="1"/>
</dbReference>
<keyword evidence="4" id="KW-0378">Hydrolase</keyword>
<sequence>MVNTTFARAMAEDEDAAEYVPLRPYRSDITERPTIVALPAPSPYADYGKVNPGRIADSLPDAVAAFVNWLVNDSHWQVEEKERRVDLQPRHIAILFRGLRSFDKDLAKPYLRALEARHVPHVLMGGRSFHDREEVVALRTAVAAIEWPDDELKVFATLRGPFFSISDEALLIFRQESTADGTVVRRRLDPMRRLDKESVNPDAHEVIDALALLRDLHQGRNRRPIAQTITMFMHAVRAHAGIALWQNGEQALANCQRLIDMARRFEGEASSFRAFVERMEAQAEGGETNETPIVEEGTEGVRVMTVHKAKGLEFPVVILADPTYKTTRRTASRHIDPKRSVWLERLCGAAPIELQEANALELARERAENVRVVYVAATRAQELLVVPTCGDEPIEGWLDLFNSLLYPADTERRSGIPAPGCPEFGDDSVIERGPNGRVPPGGSVRPGLYPDGPERPAVVWWDPATLKLEVDELAALRHERLLASDDAEAAAESERAYAAWRAERDALIARAGHPSLSVETVTSRVRSQAVEVSLETGIEVTVEHVARGEADRPGGRRFGALAHTIIAATTLDSDSPEVARLASANGRMLGATAEEVGAVTDTVRRTLEHPILRRASSVAATDIRRETPVTLEFDDHTIVEGVVDLAFRERTPEFDGWMVVDFKTDREFEHLPDAHLRQVRLYALAISRATGLPVRGVVLVI</sequence>
<dbReference type="GO" id="GO:0004527">
    <property type="term" value="F:exonuclease activity"/>
    <property type="evidence" value="ECO:0007669"/>
    <property type="project" value="UniProtKB-KW"/>
</dbReference>
<dbReference type="GO" id="GO:0043138">
    <property type="term" value="F:3'-5' DNA helicase activity"/>
    <property type="evidence" value="ECO:0007669"/>
    <property type="project" value="TreeGrafter"/>
</dbReference>
<evidence type="ECO:0000313" key="13">
    <source>
        <dbReference type="Proteomes" id="UP000053176"/>
    </source>
</evidence>
<keyword evidence="3" id="KW-0227">DNA damage</keyword>
<keyword evidence="8" id="KW-0238">DNA-binding</keyword>
<dbReference type="PROSITE" id="PS51217">
    <property type="entry name" value="UVRD_HELICASE_CTER"/>
    <property type="match status" value="1"/>
</dbReference>
<evidence type="ECO:0000256" key="10">
    <source>
        <dbReference type="ARBA" id="ARBA00034923"/>
    </source>
</evidence>
<evidence type="ECO:0000256" key="9">
    <source>
        <dbReference type="ARBA" id="ARBA00023204"/>
    </source>
</evidence>
<dbReference type="InterPro" id="IPR027417">
    <property type="entry name" value="P-loop_NTPase"/>
</dbReference>
<keyword evidence="7" id="KW-0067">ATP-binding</keyword>
<keyword evidence="2" id="KW-0547">Nucleotide-binding</keyword>
<dbReference type="OrthoDB" id="9810135at2"/>